<feature type="chain" id="PRO_5047016206" evidence="1">
    <location>
        <begin position="32"/>
        <end position="161"/>
    </location>
</feature>
<gene>
    <name evidence="2" type="ORF">KO481_39240</name>
</gene>
<evidence type="ECO:0000256" key="1">
    <source>
        <dbReference type="SAM" id="SignalP"/>
    </source>
</evidence>
<reference evidence="2 3" key="1">
    <citation type="submission" date="2021-06" db="EMBL/GenBank/DDBJ databases">
        <title>Actinomycetes sequencing.</title>
        <authorList>
            <person name="Shan Q."/>
        </authorList>
    </citation>
    <scope>NUCLEOTIDE SEQUENCE [LARGE SCALE GENOMIC DNA]</scope>
    <source>
        <strain evidence="2 3">NEAU-G5</strain>
    </source>
</reference>
<proteinExistence type="predicted"/>
<sequence length="161" mass="16340">MRMPKSARSIAAVLGTVGAATAIASSAVAGAQTTEFPQTTSLFYGGLCGGNIRTWADTSPDYGGRAVINIQAQPIAGLGSGSYPLAPLCNVQTTVAWRNLNTGAVGQWGVNVVAGIYGSILYALYQNTGPGTIDVTVSTNNLSVPTHATFVVPGPPPPPGH</sequence>
<evidence type="ECO:0000313" key="3">
    <source>
        <dbReference type="Proteomes" id="UP000733379"/>
    </source>
</evidence>
<comment type="caution">
    <text evidence="2">The sequence shown here is derived from an EMBL/GenBank/DDBJ whole genome shotgun (WGS) entry which is preliminary data.</text>
</comment>
<protein>
    <submittedName>
        <fullName evidence="2">Uncharacterized protein</fullName>
    </submittedName>
</protein>
<accession>A0ABS6BCQ9</accession>
<name>A0ABS6BCQ9_9NOCA</name>
<dbReference type="Proteomes" id="UP000733379">
    <property type="component" value="Unassembled WGS sequence"/>
</dbReference>
<keyword evidence="3" id="KW-1185">Reference proteome</keyword>
<feature type="signal peptide" evidence="1">
    <location>
        <begin position="1"/>
        <end position="31"/>
    </location>
</feature>
<evidence type="ECO:0000313" key="2">
    <source>
        <dbReference type="EMBL" id="MBU3067545.1"/>
    </source>
</evidence>
<organism evidence="2 3">
    <name type="scientific">Nocardia albiluteola</name>
    <dbReference type="NCBI Taxonomy" id="2842303"/>
    <lineage>
        <taxon>Bacteria</taxon>
        <taxon>Bacillati</taxon>
        <taxon>Actinomycetota</taxon>
        <taxon>Actinomycetes</taxon>
        <taxon>Mycobacteriales</taxon>
        <taxon>Nocardiaceae</taxon>
        <taxon>Nocardia</taxon>
    </lineage>
</organism>
<keyword evidence="1" id="KW-0732">Signal</keyword>
<dbReference type="EMBL" id="JAHKNI010000022">
    <property type="protein sequence ID" value="MBU3067545.1"/>
    <property type="molecule type" value="Genomic_DNA"/>
</dbReference>